<evidence type="ECO:0000313" key="1">
    <source>
        <dbReference type="EMBL" id="EAQ13297.1"/>
    </source>
</evidence>
<sequence>MLMNRHLDITRMTSGTNRKLLQRELRKWLARYTFTHFVTLSSNHQSFSYQWMKQQLREWDARVNHSLNGRRWQKRPDERLVWFAFPEKLTTNPHWHLLVAVDDRAETPARAARLADFPIYGNRHWMNLCYQGSFDAQRIESKGIIEYATKVSANPAYLERFVLSREFMNI</sequence>
<dbReference type="EMBL" id="AAMT01000005">
    <property type="protein sequence ID" value="EAQ13297.1"/>
    <property type="molecule type" value="Genomic_DNA"/>
</dbReference>
<proteinExistence type="predicted"/>
<organism evidence="1 2">
    <name type="scientific">Maritimibacter alkaliphilus HTCC2654</name>
    <dbReference type="NCBI Taxonomy" id="314271"/>
    <lineage>
        <taxon>Bacteria</taxon>
        <taxon>Pseudomonadati</taxon>
        <taxon>Pseudomonadota</taxon>
        <taxon>Alphaproteobacteria</taxon>
        <taxon>Rhodobacterales</taxon>
        <taxon>Roseobacteraceae</taxon>
        <taxon>Maritimibacter</taxon>
    </lineage>
</organism>
<dbReference type="eggNOG" id="ENOG5033ZRY">
    <property type="taxonomic scope" value="Bacteria"/>
</dbReference>
<dbReference type="HOGENOM" id="CLU_1568851_0_0_5"/>
<protein>
    <recommendedName>
        <fullName evidence="3">Inovirus Gp2 family protein</fullName>
    </recommendedName>
</protein>
<evidence type="ECO:0008006" key="3">
    <source>
        <dbReference type="Google" id="ProtNLM"/>
    </source>
</evidence>
<name>A3VEF9_9RHOB</name>
<comment type="caution">
    <text evidence="1">The sequence shown here is derived from an EMBL/GenBank/DDBJ whole genome shotgun (WGS) entry which is preliminary data.</text>
</comment>
<gene>
    <name evidence="1" type="ORF">RB2654_09514</name>
</gene>
<evidence type="ECO:0000313" key="2">
    <source>
        <dbReference type="Proteomes" id="UP000002931"/>
    </source>
</evidence>
<accession>A3VEF9</accession>
<keyword evidence="2" id="KW-1185">Reference proteome</keyword>
<reference evidence="1 2" key="1">
    <citation type="journal article" date="2010" name="J. Bacteriol.">
        <title>Genome sequences of Pelagibaca bermudensis HTCC2601T and Maritimibacter alkaliphilus HTCC2654T, the type strains of two marine Roseobacter genera.</title>
        <authorList>
            <person name="Thrash J.C."/>
            <person name="Cho J.C."/>
            <person name="Ferriera S."/>
            <person name="Johnson J."/>
            <person name="Vergin K.L."/>
            <person name="Giovannoni S.J."/>
        </authorList>
    </citation>
    <scope>NUCLEOTIDE SEQUENCE [LARGE SCALE GENOMIC DNA]</scope>
    <source>
        <strain evidence="1 2">HTCC2654</strain>
    </source>
</reference>
<dbReference type="AlphaFoldDB" id="A3VEF9"/>
<dbReference type="Proteomes" id="UP000002931">
    <property type="component" value="Unassembled WGS sequence"/>
</dbReference>